<dbReference type="EMBL" id="AP027266">
    <property type="protein sequence ID" value="BDW85199.1"/>
    <property type="molecule type" value="Genomic_DNA"/>
</dbReference>
<evidence type="ECO:0000313" key="3">
    <source>
        <dbReference type="Proteomes" id="UP001337723"/>
    </source>
</evidence>
<evidence type="ECO:0000259" key="1">
    <source>
        <dbReference type="Pfam" id="PF10090"/>
    </source>
</evidence>
<proteinExistence type="predicted"/>
<dbReference type="InterPro" id="IPR036890">
    <property type="entry name" value="HATPase_C_sf"/>
</dbReference>
<feature type="domain" description="Histidine phosphotransferase ChpT C-terminal" evidence="1">
    <location>
        <begin position="93"/>
        <end position="200"/>
    </location>
</feature>
<dbReference type="RefSeq" id="WP_338275800.1">
    <property type="nucleotide sequence ID" value="NZ_AP027266.1"/>
</dbReference>
<dbReference type="InterPro" id="IPR018762">
    <property type="entry name" value="ChpT_C"/>
</dbReference>
<dbReference type="AlphaFoldDB" id="A0AA48KII8"/>
<dbReference type="Gene3D" id="1.10.287.130">
    <property type="match status" value="1"/>
</dbReference>
<dbReference type="Gene3D" id="3.30.565.10">
    <property type="entry name" value="Histidine kinase-like ATPase, C-terminal domain"/>
    <property type="match status" value="1"/>
</dbReference>
<sequence>MNDQSPHGDQTLADLIGSRLCHDLVNPLGAIGNGVELIEMTGSAQGPEMALIRDAVRDAQARLRFLRVAFGAAGARQMMSAREGRETALAPWRDSRLTLDWAVTCDLPRLDVKLGYLIALCAETALPMGGTLRLALDGSGHWQAQAQGPRLSLDEDLWSVLRFGMAAAGRPLRPAEAQFPTLHATVTPLERTINYVAKDDILTIATA</sequence>
<accession>A0AA48KII8</accession>
<keyword evidence="3" id="KW-1185">Reference proteome</keyword>
<dbReference type="KEGG" id="rmai:MACH21_13760"/>
<name>A0AA48KII8_9RHOB</name>
<organism evidence="2 3">
    <name type="scientific">Roseicyclus marinus</name>
    <dbReference type="NCBI Taxonomy" id="2161673"/>
    <lineage>
        <taxon>Bacteria</taxon>
        <taxon>Pseudomonadati</taxon>
        <taxon>Pseudomonadota</taxon>
        <taxon>Alphaproteobacteria</taxon>
        <taxon>Rhodobacterales</taxon>
        <taxon>Roseobacteraceae</taxon>
        <taxon>Roseicyclus</taxon>
    </lineage>
</organism>
<dbReference type="Pfam" id="PF10090">
    <property type="entry name" value="HPTransfase"/>
    <property type="match status" value="1"/>
</dbReference>
<evidence type="ECO:0000313" key="2">
    <source>
        <dbReference type="EMBL" id="BDW85199.1"/>
    </source>
</evidence>
<protein>
    <recommendedName>
        <fullName evidence="1">Histidine phosphotransferase ChpT C-terminal domain-containing protein</fullName>
    </recommendedName>
</protein>
<gene>
    <name evidence="2" type="ORF">MACH21_13760</name>
</gene>
<reference evidence="2 3" key="1">
    <citation type="submission" date="2023-01" db="EMBL/GenBank/DDBJ databases">
        <title>Complete genome sequence of Roseicyclus marinus strain Dej080120_10.</title>
        <authorList>
            <person name="Ueki S."/>
            <person name="Maruyama F."/>
        </authorList>
    </citation>
    <scope>NUCLEOTIDE SEQUENCE [LARGE SCALE GENOMIC DNA]</scope>
    <source>
        <strain evidence="2 3">Dej080120_10</strain>
    </source>
</reference>
<dbReference type="Proteomes" id="UP001337723">
    <property type="component" value="Chromosome"/>
</dbReference>